<proteinExistence type="predicted"/>
<dbReference type="AlphaFoldDB" id="A0A517NWC1"/>
<protein>
    <recommendedName>
        <fullName evidence="3">General secretion pathway GspH domain-containing protein</fullName>
    </recommendedName>
</protein>
<dbReference type="RefSeq" id="WP_145419261.1">
    <property type="nucleotide sequence ID" value="NZ_CP036526.1"/>
</dbReference>
<sequence>MLELIIAGSMLAGVMTSLSVVMRTARQSWEINDAESAALHQMQAVGRHFVRSARECRAVSNISADATSVTLVMRDGIETQWAWRNAGSGMSDVVIVGSSADGTESVLAQNIRSLQFVGYDADGVTVVSDPDEIRMLTIAVAIDLPGAADPQRQLRSSVWIRSW</sequence>
<accession>A0A517NWC1</accession>
<dbReference type="OrthoDB" id="261641at2"/>
<evidence type="ECO:0000313" key="1">
    <source>
        <dbReference type="EMBL" id="QDT11427.1"/>
    </source>
</evidence>
<organism evidence="1 2">
    <name type="scientific">Stieleria marina</name>
    <dbReference type="NCBI Taxonomy" id="1930275"/>
    <lineage>
        <taxon>Bacteria</taxon>
        <taxon>Pseudomonadati</taxon>
        <taxon>Planctomycetota</taxon>
        <taxon>Planctomycetia</taxon>
        <taxon>Pirellulales</taxon>
        <taxon>Pirellulaceae</taxon>
        <taxon>Stieleria</taxon>
    </lineage>
</organism>
<keyword evidence="2" id="KW-1185">Reference proteome</keyword>
<gene>
    <name evidence="1" type="ORF">K239x_34240</name>
</gene>
<evidence type="ECO:0000313" key="2">
    <source>
        <dbReference type="Proteomes" id="UP000319817"/>
    </source>
</evidence>
<name>A0A517NWC1_9BACT</name>
<evidence type="ECO:0008006" key="3">
    <source>
        <dbReference type="Google" id="ProtNLM"/>
    </source>
</evidence>
<reference evidence="1 2" key="1">
    <citation type="submission" date="2019-02" db="EMBL/GenBank/DDBJ databases">
        <title>Deep-cultivation of Planctomycetes and their phenomic and genomic characterization uncovers novel biology.</title>
        <authorList>
            <person name="Wiegand S."/>
            <person name="Jogler M."/>
            <person name="Boedeker C."/>
            <person name="Pinto D."/>
            <person name="Vollmers J."/>
            <person name="Rivas-Marin E."/>
            <person name="Kohn T."/>
            <person name="Peeters S.H."/>
            <person name="Heuer A."/>
            <person name="Rast P."/>
            <person name="Oberbeckmann S."/>
            <person name="Bunk B."/>
            <person name="Jeske O."/>
            <person name="Meyerdierks A."/>
            <person name="Storesund J.E."/>
            <person name="Kallscheuer N."/>
            <person name="Luecker S."/>
            <person name="Lage O.M."/>
            <person name="Pohl T."/>
            <person name="Merkel B.J."/>
            <person name="Hornburger P."/>
            <person name="Mueller R.-W."/>
            <person name="Bruemmer F."/>
            <person name="Labrenz M."/>
            <person name="Spormann A.M."/>
            <person name="Op den Camp H."/>
            <person name="Overmann J."/>
            <person name="Amann R."/>
            <person name="Jetten M.S.M."/>
            <person name="Mascher T."/>
            <person name="Medema M.H."/>
            <person name="Devos D.P."/>
            <person name="Kaster A.-K."/>
            <person name="Ovreas L."/>
            <person name="Rohde M."/>
            <person name="Galperin M.Y."/>
            <person name="Jogler C."/>
        </authorList>
    </citation>
    <scope>NUCLEOTIDE SEQUENCE [LARGE SCALE GENOMIC DNA]</scope>
    <source>
        <strain evidence="1 2">K23_9</strain>
    </source>
</reference>
<dbReference type="EMBL" id="CP036526">
    <property type="protein sequence ID" value="QDT11427.1"/>
    <property type="molecule type" value="Genomic_DNA"/>
</dbReference>
<dbReference type="Proteomes" id="UP000319817">
    <property type="component" value="Chromosome"/>
</dbReference>